<organism evidence="2 3">
    <name type="scientific">Paramicrobacterium chengjingii</name>
    <dbReference type="NCBI Taxonomy" id="2769067"/>
    <lineage>
        <taxon>Bacteria</taxon>
        <taxon>Bacillati</taxon>
        <taxon>Actinomycetota</taxon>
        <taxon>Actinomycetes</taxon>
        <taxon>Micrococcales</taxon>
        <taxon>Microbacteriaceae</taxon>
        <taxon>Paramicrobacterium</taxon>
    </lineage>
</organism>
<dbReference type="InterPro" id="IPR007295">
    <property type="entry name" value="DUF402"/>
</dbReference>
<dbReference type="Proteomes" id="UP000662814">
    <property type="component" value="Chromosome"/>
</dbReference>
<sequence length="227" mass="25238">MDDARSGSPPPNELRFSPDQSIALRSVREYGQHGRAVGFAVASYVIVDGNIVAVATPPGSDMRTRSGVGSGPGRRLVLPEDWDGTHDRRAWTGQTVVRVHRAGEPWSVWRWHDGDTWVGEWYGNLETPWVRTTMGFDTQDWILDVLCSGTPGTRSWAVRYKDEDELEWSLAVGAVSSEEVERTREAGEQLSAIARNAEWPFNADWDAWAPSSPLPVATLPAGWKHLD</sequence>
<evidence type="ECO:0000313" key="2">
    <source>
        <dbReference type="EMBL" id="QPZ39274.1"/>
    </source>
</evidence>
<keyword evidence="3" id="KW-1185">Reference proteome</keyword>
<accession>A0ABX6YKZ6</accession>
<evidence type="ECO:0000259" key="1">
    <source>
        <dbReference type="Pfam" id="PF04167"/>
    </source>
</evidence>
<feature type="domain" description="DUF402" evidence="1">
    <location>
        <begin position="80"/>
        <end position="195"/>
    </location>
</feature>
<reference evidence="2 3" key="1">
    <citation type="submission" date="2020-12" db="EMBL/GenBank/DDBJ databases">
        <title>Microbacterium sp. HY060.</title>
        <authorList>
            <person name="Zhou J."/>
        </authorList>
    </citation>
    <scope>NUCLEOTIDE SEQUENCE [LARGE SCALE GENOMIC DNA]</scope>
    <source>
        <strain evidence="2 3">HY60</strain>
    </source>
</reference>
<gene>
    <name evidence="2" type="ORF">HCR76_04220</name>
</gene>
<dbReference type="EMBL" id="CP061169">
    <property type="protein sequence ID" value="QPZ39274.1"/>
    <property type="molecule type" value="Genomic_DNA"/>
</dbReference>
<proteinExistence type="predicted"/>
<evidence type="ECO:0000313" key="3">
    <source>
        <dbReference type="Proteomes" id="UP000662814"/>
    </source>
</evidence>
<dbReference type="Pfam" id="PF04167">
    <property type="entry name" value="DUF402"/>
    <property type="match status" value="1"/>
</dbReference>
<name>A0ABX6YKZ6_9MICO</name>
<dbReference type="SUPFAM" id="SSF159234">
    <property type="entry name" value="FomD-like"/>
    <property type="match status" value="1"/>
</dbReference>
<dbReference type="RefSeq" id="WP_166988504.1">
    <property type="nucleotide sequence ID" value="NZ_CP061169.1"/>
</dbReference>
<protein>
    <submittedName>
        <fullName evidence="2">DUF402 domain-containing protein</fullName>
    </submittedName>
</protein>
<dbReference type="Gene3D" id="2.40.380.10">
    <property type="entry name" value="FomD-like"/>
    <property type="match status" value="1"/>
</dbReference>
<dbReference type="InterPro" id="IPR035930">
    <property type="entry name" value="FomD-like_sf"/>
</dbReference>